<accession>A0A9P8KWH8</accession>
<keyword evidence="2" id="KW-1185">Reference proteome</keyword>
<evidence type="ECO:0000313" key="2">
    <source>
        <dbReference type="Proteomes" id="UP000698800"/>
    </source>
</evidence>
<protein>
    <submittedName>
        <fullName evidence="1">Uncharacterized protein</fullName>
    </submittedName>
</protein>
<name>A0A9P8KWH8_9PEZI</name>
<reference evidence="1" key="1">
    <citation type="submission" date="2021-03" db="EMBL/GenBank/DDBJ databases">
        <title>Comparative genomics and phylogenomic investigation of the class Geoglossomycetes provide insights into ecological specialization and systematics.</title>
        <authorList>
            <person name="Melie T."/>
            <person name="Pirro S."/>
            <person name="Miller A.N."/>
            <person name="Quandt A."/>
        </authorList>
    </citation>
    <scope>NUCLEOTIDE SEQUENCE</scope>
    <source>
        <strain evidence="1">GBOQ0MN5Z8</strain>
    </source>
</reference>
<proteinExistence type="predicted"/>
<comment type="caution">
    <text evidence="1">The sequence shown here is derived from an EMBL/GenBank/DDBJ whole genome shotgun (WGS) entry which is preliminary data.</text>
</comment>
<gene>
    <name evidence="1" type="ORF">FGG08_007373</name>
</gene>
<sequence length="149" mass="16767">MFSFLRYSTKSPGAGRTNALLVAGVLGAVGAGGYYYCANVQSAERCDATPLRQEVPPLTPGFRVIREPQPRFYLLRHETVTDEQAATSVYNHFSQRKNNPRQIKAEQELSRLILFSPFMTSCLGEVIHWANILFFEGKLTVEKVDLQLL</sequence>
<evidence type="ECO:0000313" key="1">
    <source>
        <dbReference type="EMBL" id="KAH0534026.1"/>
    </source>
</evidence>
<dbReference type="Proteomes" id="UP000698800">
    <property type="component" value="Unassembled WGS sequence"/>
</dbReference>
<dbReference type="AlphaFoldDB" id="A0A9P8KWH8"/>
<organism evidence="1 2">
    <name type="scientific">Glutinoglossum americanum</name>
    <dbReference type="NCBI Taxonomy" id="1670608"/>
    <lineage>
        <taxon>Eukaryota</taxon>
        <taxon>Fungi</taxon>
        <taxon>Dikarya</taxon>
        <taxon>Ascomycota</taxon>
        <taxon>Pezizomycotina</taxon>
        <taxon>Geoglossomycetes</taxon>
        <taxon>Geoglossales</taxon>
        <taxon>Geoglossaceae</taxon>
        <taxon>Glutinoglossum</taxon>
    </lineage>
</organism>
<dbReference type="EMBL" id="JAGHQL010000288">
    <property type="protein sequence ID" value="KAH0534026.1"/>
    <property type="molecule type" value="Genomic_DNA"/>
</dbReference>
<dbReference type="OrthoDB" id="5236983at2759"/>